<name>V9LDL0_CALMI</name>
<feature type="chain" id="PRO_5004778499" evidence="2">
    <location>
        <begin position="20"/>
        <end position="193"/>
    </location>
</feature>
<evidence type="ECO:0000313" key="4">
    <source>
        <dbReference type="EMBL" id="AFP10894.1"/>
    </source>
</evidence>
<dbReference type="PANTHER" id="PTHR17357:SF0">
    <property type="entry name" value="GANGLIOSIDE GM2 ACTIVATOR"/>
    <property type="match status" value="1"/>
</dbReference>
<dbReference type="InterPro" id="IPR028996">
    <property type="entry name" value="GM2-AP"/>
</dbReference>
<dbReference type="GO" id="GO:0005319">
    <property type="term" value="F:lipid transporter activity"/>
    <property type="evidence" value="ECO:0007669"/>
    <property type="project" value="TreeGrafter"/>
</dbReference>
<reference evidence="4" key="1">
    <citation type="journal article" date="2014" name="Nature">
        <title>Elephant shark genome provides unique insights into gnathostome evolution.</title>
        <authorList>
            <consortium name="International Elephant Shark Genome Sequencing Consortium"/>
            <person name="Venkatesh B."/>
            <person name="Lee A.P."/>
            <person name="Ravi V."/>
            <person name="Maurya A.K."/>
            <person name="Lian M.M."/>
            <person name="Swann J.B."/>
            <person name="Ohta Y."/>
            <person name="Flajnik M.F."/>
            <person name="Sutoh Y."/>
            <person name="Kasahara M."/>
            <person name="Hoon S."/>
            <person name="Gangu V."/>
            <person name="Roy S.W."/>
            <person name="Irimia M."/>
            <person name="Korzh V."/>
            <person name="Kondrychyn I."/>
            <person name="Lim Z.W."/>
            <person name="Tay B.H."/>
            <person name="Tohari S."/>
            <person name="Kong K.W."/>
            <person name="Ho S."/>
            <person name="Lorente-Galdos B."/>
            <person name="Quilez J."/>
            <person name="Marques-Bonet T."/>
            <person name="Raney B.J."/>
            <person name="Ingham P.W."/>
            <person name="Tay A."/>
            <person name="Hillier L.W."/>
            <person name="Minx P."/>
            <person name="Boehm T."/>
            <person name="Wilson R.K."/>
            <person name="Brenner S."/>
            <person name="Warren W.C."/>
        </authorList>
    </citation>
    <scope>NUCLEOTIDE SEQUENCE</scope>
    <source>
        <tissue evidence="4">Gills</tissue>
    </source>
</reference>
<dbReference type="SUPFAM" id="SSF63707">
    <property type="entry name" value="Ganglioside M2 (gm2) activator"/>
    <property type="match status" value="1"/>
</dbReference>
<evidence type="ECO:0000259" key="3">
    <source>
        <dbReference type="SMART" id="SM00737"/>
    </source>
</evidence>
<sequence length="193" mass="20796">MSLFPFLVVLCLSPCAVRGSAKPAQQRVVRVGAFSWNNCGGGKDPGTIAYLSIRPDPINIPGVLRVSAMASTSVILSTPLKVNVTLQKEVAGTWVKIPCVEQIGSCTYEDVCRLLYLAIPPGQSCPEPLATYGIPCHCPFQTGSYTLPETSFDIPNLDVPYWLTNGDYKGKAVMSSGNRELACVELSFSFKTT</sequence>
<evidence type="ECO:0000256" key="2">
    <source>
        <dbReference type="SAM" id="SignalP"/>
    </source>
</evidence>
<dbReference type="PANTHER" id="PTHR17357">
    <property type="entry name" value="GM2 GANGLIOSIDE ACTIVATOR PROTEIN"/>
    <property type="match status" value="1"/>
</dbReference>
<protein>
    <submittedName>
        <fullName evidence="4">Ganglioside GM2 activator</fullName>
    </submittedName>
</protein>
<dbReference type="EMBL" id="JW878377">
    <property type="protein sequence ID" value="AFP10894.1"/>
    <property type="molecule type" value="mRNA"/>
</dbReference>
<dbReference type="GO" id="GO:0008047">
    <property type="term" value="F:enzyme activator activity"/>
    <property type="evidence" value="ECO:0007669"/>
    <property type="project" value="InterPro"/>
</dbReference>
<dbReference type="Gene3D" id="2.70.220.10">
    <property type="entry name" value="Ganglioside GM2 activator"/>
    <property type="match status" value="1"/>
</dbReference>
<keyword evidence="1 2" id="KW-0732">Signal</keyword>
<evidence type="ECO:0000256" key="1">
    <source>
        <dbReference type="ARBA" id="ARBA00022729"/>
    </source>
</evidence>
<dbReference type="GO" id="GO:0006689">
    <property type="term" value="P:ganglioside catabolic process"/>
    <property type="evidence" value="ECO:0007669"/>
    <property type="project" value="InterPro"/>
</dbReference>
<dbReference type="Pfam" id="PF02221">
    <property type="entry name" value="E1_DerP2_DerF2"/>
    <property type="match status" value="1"/>
</dbReference>
<organism evidence="4">
    <name type="scientific">Callorhinchus milii</name>
    <name type="common">Ghost shark</name>
    <dbReference type="NCBI Taxonomy" id="7868"/>
    <lineage>
        <taxon>Eukaryota</taxon>
        <taxon>Metazoa</taxon>
        <taxon>Chordata</taxon>
        <taxon>Craniata</taxon>
        <taxon>Vertebrata</taxon>
        <taxon>Chondrichthyes</taxon>
        <taxon>Holocephali</taxon>
        <taxon>Chimaeriformes</taxon>
        <taxon>Callorhinchidae</taxon>
        <taxon>Callorhinchus</taxon>
    </lineage>
</organism>
<proteinExistence type="evidence at transcript level"/>
<dbReference type="InterPro" id="IPR036846">
    <property type="entry name" value="GM2-AP_sf"/>
</dbReference>
<accession>V9LDL0</accession>
<dbReference type="GO" id="GO:0009898">
    <property type="term" value="C:cytoplasmic side of plasma membrane"/>
    <property type="evidence" value="ECO:0007669"/>
    <property type="project" value="TreeGrafter"/>
</dbReference>
<feature type="signal peptide" evidence="2">
    <location>
        <begin position="1"/>
        <end position="19"/>
    </location>
</feature>
<dbReference type="AlphaFoldDB" id="V9LDL0"/>
<dbReference type="InterPro" id="IPR003172">
    <property type="entry name" value="ML_dom"/>
</dbReference>
<feature type="domain" description="MD-2-related lipid-recognition" evidence="3">
    <location>
        <begin position="36"/>
        <end position="188"/>
    </location>
</feature>
<dbReference type="SMART" id="SM00737">
    <property type="entry name" value="ML"/>
    <property type="match status" value="1"/>
</dbReference>